<keyword evidence="1" id="KW-0238">DNA-binding</keyword>
<dbReference type="AlphaFoldDB" id="A0A971RZV3"/>
<dbReference type="Gene3D" id="1.10.260.40">
    <property type="entry name" value="lambda repressor-like DNA-binding domains"/>
    <property type="match status" value="1"/>
</dbReference>
<feature type="domain" description="HTH cro/C1-type" evidence="2">
    <location>
        <begin position="23"/>
        <end position="77"/>
    </location>
</feature>
<protein>
    <submittedName>
        <fullName evidence="3">Helix-turn-helix transcriptional regulator</fullName>
    </submittedName>
</protein>
<dbReference type="SMART" id="SM00530">
    <property type="entry name" value="HTH_XRE"/>
    <property type="match status" value="1"/>
</dbReference>
<dbReference type="InterPro" id="IPR010982">
    <property type="entry name" value="Lambda_DNA-bd_dom_sf"/>
</dbReference>
<dbReference type="EMBL" id="JAAYEE010000042">
    <property type="protein sequence ID" value="NLW34366.1"/>
    <property type="molecule type" value="Genomic_DNA"/>
</dbReference>
<comment type="caution">
    <text evidence="3">The sequence shown here is derived from an EMBL/GenBank/DDBJ whole genome shotgun (WGS) entry which is preliminary data.</text>
</comment>
<dbReference type="Pfam" id="PF01381">
    <property type="entry name" value="HTH_3"/>
    <property type="match status" value="1"/>
</dbReference>
<proteinExistence type="predicted"/>
<evidence type="ECO:0000256" key="1">
    <source>
        <dbReference type="ARBA" id="ARBA00023125"/>
    </source>
</evidence>
<evidence type="ECO:0000313" key="4">
    <source>
        <dbReference type="Proteomes" id="UP000777265"/>
    </source>
</evidence>
<name>A0A971RZV3_9BACT</name>
<dbReference type="GO" id="GO:0003677">
    <property type="term" value="F:DNA binding"/>
    <property type="evidence" value="ECO:0007669"/>
    <property type="project" value="UniProtKB-KW"/>
</dbReference>
<accession>A0A971RZV3</accession>
<dbReference type="PANTHER" id="PTHR46558">
    <property type="entry name" value="TRACRIPTIONAL REGULATORY PROTEIN-RELATED-RELATED"/>
    <property type="match status" value="1"/>
</dbReference>
<dbReference type="SUPFAM" id="SSF47413">
    <property type="entry name" value="lambda repressor-like DNA-binding domains"/>
    <property type="match status" value="1"/>
</dbReference>
<reference evidence="3" key="2">
    <citation type="submission" date="2020-01" db="EMBL/GenBank/DDBJ databases">
        <authorList>
            <person name="Campanaro S."/>
        </authorList>
    </citation>
    <scope>NUCLEOTIDE SEQUENCE</scope>
    <source>
        <strain evidence="3">AS06rmzACSIP_7</strain>
    </source>
</reference>
<reference evidence="3" key="1">
    <citation type="journal article" date="2020" name="Biotechnol. Biofuels">
        <title>New insights from the biogas microbiome by comprehensive genome-resolved metagenomics of nearly 1600 species originating from multiple anaerobic digesters.</title>
        <authorList>
            <person name="Campanaro S."/>
            <person name="Treu L."/>
            <person name="Rodriguez-R L.M."/>
            <person name="Kovalovszki A."/>
            <person name="Ziels R.M."/>
            <person name="Maus I."/>
            <person name="Zhu X."/>
            <person name="Kougias P.G."/>
            <person name="Basile A."/>
            <person name="Luo G."/>
            <person name="Schluter A."/>
            <person name="Konstantinidis K.T."/>
            <person name="Angelidaki I."/>
        </authorList>
    </citation>
    <scope>NUCLEOTIDE SEQUENCE</scope>
    <source>
        <strain evidence="3">AS06rmzACSIP_7</strain>
    </source>
</reference>
<evidence type="ECO:0000259" key="2">
    <source>
        <dbReference type="PROSITE" id="PS50943"/>
    </source>
</evidence>
<evidence type="ECO:0000313" key="3">
    <source>
        <dbReference type="EMBL" id="NLW34366.1"/>
    </source>
</evidence>
<gene>
    <name evidence="3" type="ORF">GXY80_02635</name>
</gene>
<dbReference type="PANTHER" id="PTHR46558:SF11">
    <property type="entry name" value="HTH-TYPE TRANSCRIPTIONAL REGULATOR XRE"/>
    <property type="match status" value="1"/>
</dbReference>
<dbReference type="PROSITE" id="PS50943">
    <property type="entry name" value="HTH_CROC1"/>
    <property type="match status" value="1"/>
</dbReference>
<organism evidence="3 4">
    <name type="scientific">Syntrophorhabdus aromaticivorans</name>
    <dbReference type="NCBI Taxonomy" id="328301"/>
    <lineage>
        <taxon>Bacteria</taxon>
        <taxon>Pseudomonadati</taxon>
        <taxon>Thermodesulfobacteriota</taxon>
        <taxon>Syntrophorhabdia</taxon>
        <taxon>Syntrophorhabdales</taxon>
        <taxon>Syntrophorhabdaceae</taxon>
        <taxon>Syntrophorhabdus</taxon>
    </lineage>
</organism>
<sequence length="126" mass="14283">MPRRSRLSLPPLDLGEETIGQRLARLRKERGYTQAELSEKLGIIQALISDYEKNKLRLHAEMVIRFAQALEVTSDELLGLNGTRKLNEGKASLRLLRRSKKIEELPSSQQKTLLKTIDTFLKGAGK</sequence>
<dbReference type="Proteomes" id="UP000777265">
    <property type="component" value="Unassembled WGS sequence"/>
</dbReference>
<dbReference type="CDD" id="cd00093">
    <property type="entry name" value="HTH_XRE"/>
    <property type="match status" value="1"/>
</dbReference>
<dbReference type="InterPro" id="IPR001387">
    <property type="entry name" value="Cro/C1-type_HTH"/>
</dbReference>